<accession>A0A4Q7YN48</accession>
<sequence>MISRRKFLGSASAAAAYAAWGSTVSYATPLNLPLGIQLYSVRQQLAKDYDATLAEVASAGFTEVEAAGFYNRSAAEVKQAMQKAKLHCVSSHHPFGDLRKKFDEILAFNKELGVGYMICSSPGPKDPTPGEGGKPRAMTIEDWRWISGQFNEMGEKTKAAGITFGYHNHIHEFDQLDGGVPYTELLKLTDPAKVTLELDCGWAMVAGHNPVDLMRDHPNRFSMLHVKDFKLKPAGGGEAKVTELGLGDIDYRPIFQQAAKTQKLKHIFVEQEAFDMPYMESLKTDANYLKNLKV</sequence>
<dbReference type="Gene3D" id="3.20.20.150">
    <property type="entry name" value="Divalent-metal-dependent TIM barrel enzymes"/>
    <property type="match status" value="1"/>
</dbReference>
<evidence type="ECO:0000313" key="2">
    <source>
        <dbReference type="EMBL" id="RZU39027.1"/>
    </source>
</evidence>
<protein>
    <submittedName>
        <fullName evidence="2">Sugar phosphate isomerase/epimerase</fullName>
    </submittedName>
</protein>
<feature type="domain" description="Xylose isomerase-like TIM barrel" evidence="1">
    <location>
        <begin position="53"/>
        <end position="291"/>
    </location>
</feature>
<dbReference type="InterPro" id="IPR006311">
    <property type="entry name" value="TAT_signal"/>
</dbReference>
<dbReference type="AlphaFoldDB" id="A0A4Q7YN48"/>
<dbReference type="Proteomes" id="UP000292958">
    <property type="component" value="Unassembled WGS sequence"/>
</dbReference>
<dbReference type="PANTHER" id="PTHR12110:SF41">
    <property type="entry name" value="INOSOSE DEHYDRATASE"/>
    <property type="match status" value="1"/>
</dbReference>
<name>A0A4Q7YN48_9BACT</name>
<dbReference type="EMBL" id="SHKW01000001">
    <property type="protein sequence ID" value="RZU39027.1"/>
    <property type="molecule type" value="Genomic_DNA"/>
</dbReference>
<dbReference type="InterPro" id="IPR036237">
    <property type="entry name" value="Xyl_isomerase-like_sf"/>
</dbReference>
<dbReference type="RefSeq" id="WP_130417303.1">
    <property type="nucleotide sequence ID" value="NZ_SHKW01000001.1"/>
</dbReference>
<keyword evidence="2" id="KW-0413">Isomerase</keyword>
<dbReference type="InterPro" id="IPR050312">
    <property type="entry name" value="IolE/XylAMocC-like"/>
</dbReference>
<dbReference type="OrthoDB" id="9798407at2"/>
<proteinExistence type="predicted"/>
<keyword evidence="3" id="KW-1185">Reference proteome</keyword>
<organism evidence="2 3">
    <name type="scientific">Edaphobacter modestus</name>
    <dbReference type="NCBI Taxonomy" id="388466"/>
    <lineage>
        <taxon>Bacteria</taxon>
        <taxon>Pseudomonadati</taxon>
        <taxon>Acidobacteriota</taxon>
        <taxon>Terriglobia</taxon>
        <taxon>Terriglobales</taxon>
        <taxon>Acidobacteriaceae</taxon>
        <taxon>Edaphobacter</taxon>
    </lineage>
</organism>
<dbReference type="GO" id="GO:0016853">
    <property type="term" value="F:isomerase activity"/>
    <property type="evidence" value="ECO:0007669"/>
    <property type="project" value="UniProtKB-KW"/>
</dbReference>
<evidence type="ECO:0000259" key="1">
    <source>
        <dbReference type="Pfam" id="PF01261"/>
    </source>
</evidence>
<gene>
    <name evidence="2" type="ORF">BDD14_0352</name>
</gene>
<dbReference type="InterPro" id="IPR013022">
    <property type="entry name" value="Xyl_isomerase-like_TIM-brl"/>
</dbReference>
<evidence type="ECO:0000313" key="3">
    <source>
        <dbReference type="Proteomes" id="UP000292958"/>
    </source>
</evidence>
<dbReference type="Pfam" id="PF01261">
    <property type="entry name" value="AP_endonuc_2"/>
    <property type="match status" value="1"/>
</dbReference>
<reference evidence="2 3" key="1">
    <citation type="submission" date="2019-02" db="EMBL/GenBank/DDBJ databases">
        <title>Genomic Encyclopedia of Archaeal and Bacterial Type Strains, Phase II (KMG-II): from individual species to whole genera.</title>
        <authorList>
            <person name="Goeker M."/>
        </authorList>
    </citation>
    <scope>NUCLEOTIDE SEQUENCE [LARGE SCALE GENOMIC DNA]</scope>
    <source>
        <strain evidence="2 3">DSM 18101</strain>
    </source>
</reference>
<comment type="caution">
    <text evidence="2">The sequence shown here is derived from an EMBL/GenBank/DDBJ whole genome shotgun (WGS) entry which is preliminary data.</text>
</comment>
<dbReference type="SUPFAM" id="SSF51658">
    <property type="entry name" value="Xylose isomerase-like"/>
    <property type="match status" value="1"/>
</dbReference>
<dbReference type="PANTHER" id="PTHR12110">
    <property type="entry name" value="HYDROXYPYRUVATE ISOMERASE"/>
    <property type="match status" value="1"/>
</dbReference>
<dbReference type="PROSITE" id="PS51318">
    <property type="entry name" value="TAT"/>
    <property type="match status" value="1"/>
</dbReference>